<protein>
    <recommendedName>
        <fullName evidence="1">N-acetyltransferase domain-containing protein</fullName>
    </recommendedName>
</protein>
<dbReference type="Gene3D" id="3.40.630.30">
    <property type="match status" value="1"/>
</dbReference>
<dbReference type="GO" id="GO:0016747">
    <property type="term" value="F:acyltransferase activity, transferring groups other than amino-acyl groups"/>
    <property type="evidence" value="ECO:0007669"/>
    <property type="project" value="InterPro"/>
</dbReference>
<dbReference type="KEGG" id="cdc:CD196_1496"/>
<gene>
    <name evidence="2" type="ordered locus">CD196_1496</name>
</gene>
<sequence length="179" mass="22140">MIRRSKVKFERLRTSENKLYYKAMELYKISFPFHEQRKSYLQTEILKNKEYQFNLIYDKNQFVGIILCWETDNFIYVEHFCIFPEMRNNRYGQRALELLNKKGKTIILEIDLPIDEISIYRKAFYERVKYKTNNYEHIHPPYHEKFNGHNLIVMSYPEKLSKMEYDKFNHYLRNNVMSF</sequence>
<evidence type="ECO:0000259" key="1">
    <source>
        <dbReference type="PROSITE" id="PS51186"/>
    </source>
</evidence>
<organism evidence="2 3">
    <name type="scientific">Clostridioides difficile (strain CD196)</name>
    <name type="common">Peptoclostridium difficile</name>
    <dbReference type="NCBI Taxonomy" id="645462"/>
    <lineage>
        <taxon>Bacteria</taxon>
        <taxon>Bacillati</taxon>
        <taxon>Bacillota</taxon>
        <taxon>Clostridia</taxon>
        <taxon>Peptostreptococcales</taxon>
        <taxon>Peptostreptococcaceae</taxon>
        <taxon>Clostridioides</taxon>
    </lineage>
</organism>
<evidence type="ECO:0000313" key="2">
    <source>
        <dbReference type="EMBL" id="CBA62868.1"/>
    </source>
</evidence>
<feature type="domain" description="N-acetyltransferase" evidence="1">
    <location>
        <begin position="10"/>
        <end position="159"/>
    </location>
</feature>
<evidence type="ECO:0000313" key="3">
    <source>
        <dbReference type="Proteomes" id="UP000002068"/>
    </source>
</evidence>
<dbReference type="Pfam" id="PF00583">
    <property type="entry name" value="Acetyltransf_1"/>
    <property type="match status" value="1"/>
</dbReference>
<dbReference type="SUPFAM" id="SSF55729">
    <property type="entry name" value="Acyl-CoA N-acyltransferases (Nat)"/>
    <property type="match status" value="1"/>
</dbReference>
<dbReference type="AlphaFoldDB" id="A0A0H3N341"/>
<dbReference type="InterPro" id="IPR000182">
    <property type="entry name" value="GNAT_dom"/>
</dbReference>
<dbReference type="HOGENOM" id="CLU_105077_1_1_9"/>
<dbReference type="PROSITE" id="PS51186">
    <property type="entry name" value="GNAT"/>
    <property type="match status" value="1"/>
</dbReference>
<dbReference type="Proteomes" id="UP000002068">
    <property type="component" value="Chromosome"/>
</dbReference>
<dbReference type="InterPro" id="IPR016181">
    <property type="entry name" value="Acyl_CoA_acyltransferase"/>
</dbReference>
<dbReference type="EMBL" id="FN538970">
    <property type="protein sequence ID" value="CBA62868.1"/>
    <property type="molecule type" value="Genomic_DNA"/>
</dbReference>
<proteinExistence type="predicted"/>
<accession>A0A0H3N341</accession>
<reference evidence="2 3" key="1">
    <citation type="journal article" date="2009" name="Genome Biol.">
        <title>Comparative genome and phenotypic analysis of Clostridium difficile 027 strains provides insight into the evolution of a hypervirulent bacterium.</title>
        <authorList>
            <person name="Stabler R.A."/>
            <person name="He M."/>
            <person name="Dawson L."/>
            <person name="Martin M."/>
            <person name="Valiente E."/>
            <person name="Corton C."/>
            <person name="Lawley T.D."/>
            <person name="Sebaihia M."/>
            <person name="Quail M.A."/>
            <person name="Rose G."/>
            <person name="Gerding D.N."/>
            <person name="Gibert M."/>
            <person name="Popoff M.R."/>
            <person name="Parkhill J."/>
            <person name="Dougan G."/>
            <person name="Wren B.W."/>
        </authorList>
    </citation>
    <scope>NUCLEOTIDE SEQUENCE [LARGE SCALE GENOMIC DNA]</scope>
    <source>
        <strain evidence="2 3">CD196</strain>
    </source>
</reference>
<name>A0A0H3N341_CLODC</name>